<evidence type="ECO:0000313" key="4">
    <source>
        <dbReference type="WBParaSite" id="HPBE_0000463301-mRNA-1"/>
    </source>
</evidence>
<evidence type="ECO:0000256" key="1">
    <source>
        <dbReference type="SAM" id="MobiDB-lite"/>
    </source>
</evidence>
<reference evidence="2 3" key="1">
    <citation type="submission" date="2018-11" db="EMBL/GenBank/DDBJ databases">
        <authorList>
            <consortium name="Pathogen Informatics"/>
        </authorList>
    </citation>
    <scope>NUCLEOTIDE SEQUENCE [LARGE SCALE GENOMIC DNA]</scope>
</reference>
<organism evidence="3 4">
    <name type="scientific">Heligmosomoides polygyrus</name>
    <name type="common">Parasitic roundworm</name>
    <dbReference type="NCBI Taxonomy" id="6339"/>
    <lineage>
        <taxon>Eukaryota</taxon>
        <taxon>Metazoa</taxon>
        <taxon>Ecdysozoa</taxon>
        <taxon>Nematoda</taxon>
        <taxon>Chromadorea</taxon>
        <taxon>Rhabditida</taxon>
        <taxon>Rhabditina</taxon>
        <taxon>Rhabditomorpha</taxon>
        <taxon>Strongyloidea</taxon>
        <taxon>Heligmosomidae</taxon>
        <taxon>Heligmosomoides</taxon>
    </lineage>
</organism>
<keyword evidence="3" id="KW-1185">Reference proteome</keyword>
<dbReference type="WBParaSite" id="HPBE_0000463301-mRNA-1">
    <property type="protein sequence ID" value="HPBE_0000463301-mRNA-1"/>
    <property type="gene ID" value="HPBE_0000463301"/>
</dbReference>
<reference evidence="4" key="2">
    <citation type="submission" date="2019-09" db="UniProtKB">
        <authorList>
            <consortium name="WormBaseParasite"/>
        </authorList>
    </citation>
    <scope>IDENTIFICATION</scope>
</reference>
<proteinExistence type="predicted"/>
<accession>A0A3P7XUK6</accession>
<dbReference type="EMBL" id="UZAH01025341">
    <property type="protein sequence ID" value="VDO61904.1"/>
    <property type="molecule type" value="Genomic_DNA"/>
</dbReference>
<feature type="compositionally biased region" description="Basic and acidic residues" evidence="1">
    <location>
        <begin position="42"/>
        <end position="52"/>
    </location>
</feature>
<dbReference type="AlphaFoldDB" id="A0A183FE71"/>
<evidence type="ECO:0000313" key="3">
    <source>
        <dbReference type="Proteomes" id="UP000050761"/>
    </source>
</evidence>
<feature type="compositionally biased region" description="Basic and acidic residues" evidence="1">
    <location>
        <begin position="1"/>
        <end position="10"/>
    </location>
</feature>
<accession>A0A183FE71</accession>
<feature type="region of interest" description="Disordered" evidence="1">
    <location>
        <begin position="1"/>
        <end position="96"/>
    </location>
</feature>
<name>A0A183FE71_HELPZ</name>
<sequence length="114" mass="12859">MADILHEAARSRPSAARPRLDTGARIGDPSWEVADNGRYPRRTMESRRKGQADDDDDDDDDGQLPLHFGHSDSFDGTRQKNETRRVVASGSSLELELREPLPLKDACWLENKSR</sequence>
<feature type="compositionally biased region" description="Acidic residues" evidence="1">
    <location>
        <begin position="53"/>
        <end position="62"/>
    </location>
</feature>
<gene>
    <name evidence="2" type="ORF">HPBE_LOCUS4634</name>
</gene>
<feature type="compositionally biased region" description="Basic and acidic residues" evidence="1">
    <location>
        <begin position="69"/>
        <end position="85"/>
    </location>
</feature>
<evidence type="ECO:0000313" key="2">
    <source>
        <dbReference type="EMBL" id="VDO61904.1"/>
    </source>
</evidence>
<dbReference type="Proteomes" id="UP000050761">
    <property type="component" value="Unassembled WGS sequence"/>
</dbReference>
<protein>
    <submittedName>
        <fullName evidence="2 4">Uncharacterized protein</fullName>
    </submittedName>
</protein>